<sequence>MKSALLGFAALLAMTVSASAQDVGGRYAVQGKNPNGSNYGGTAEITVTSQNTCRIVWKTGSSSSRGICMRNGNSFAASYVLGKDVGLVIYEIQPDRSMRGIWTIADQTGVGGEILTPQ</sequence>
<evidence type="ECO:0000313" key="2">
    <source>
        <dbReference type="EMBL" id="BAT60086.1"/>
    </source>
</evidence>
<protein>
    <submittedName>
        <fullName evidence="2">Uncharacterized protein</fullName>
    </submittedName>
</protein>
<gene>
    <name evidence="2" type="ORF">GJW-30_1_02621</name>
</gene>
<dbReference type="Proteomes" id="UP000236884">
    <property type="component" value="Chromosome"/>
</dbReference>
<dbReference type="RefSeq" id="WP_096356011.1">
    <property type="nucleotide sequence ID" value="NZ_AP014946.1"/>
</dbReference>
<organism evidence="2 3">
    <name type="scientific">Variibacter gotjawalensis</name>
    <dbReference type="NCBI Taxonomy" id="1333996"/>
    <lineage>
        <taxon>Bacteria</taxon>
        <taxon>Pseudomonadati</taxon>
        <taxon>Pseudomonadota</taxon>
        <taxon>Alphaproteobacteria</taxon>
        <taxon>Hyphomicrobiales</taxon>
        <taxon>Nitrobacteraceae</taxon>
        <taxon>Variibacter</taxon>
    </lineage>
</organism>
<keyword evidence="1" id="KW-0732">Signal</keyword>
<dbReference type="EMBL" id="AP014946">
    <property type="protein sequence ID" value="BAT60086.1"/>
    <property type="molecule type" value="Genomic_DNA"/>
</dbReference>
<feature type="chain" id="PRO_5006615890" evidence="1">
    <location>
        <begin position="21"/>
        <end position="118"/>
    </location>
</feature>
<reference evidence="2 3" key="1">
    <citation type="submission" date="2015-08" db="EMBL/GenBank/DDBJ databases">
        <title>Investigation of the bacterial diversity of lava forest soil.</title>
        <authorList>
            <person name="Lee J.S."/>
        </authorList>
    </citation>
    <scope>NUCLEOTIDE SEQUENCE [LARGE SCALE GENOMIC DNA]</scope>
    <source>
        <strain evidence="2 3">GJW-30</strain>
    </source>
</reference>
<evidence type="ECO:0000256" key="1">
    <source>
        <dbReference type="SAM" id="SignalP"/>
    </source>
</evidence>
<dbReference type="OrthoDB" id="9810038at2"/>
<accession>A0A0S3PW08</accession>
<keyword evidence="3" id="KW-1185">Reference proteome</keyword>
<evidence type="ECO:0000313" key="3">
    <source>
        <dbReference type="Proteomes" id="UP000236884"/>
    </source>
</evidence>
<feature type="signal peptide" evidence="1">
    <location>
        <begin position="1"/>
        <end position="20"/>
    </location>
</feature>
<dbReference type="AlphaFoldDB" id="A0A0S3PW08"/>
<dbReference type="KEGG" id="vgo:GJW-30_1_02621"/>
<name>A0A0S3PW08_9BRAD</name>
<proteinExistence type="predicted"/>